<dbReference type="RefSeq" id="WP_128748029.1">
    <property type="nucleotide sequence ID" value="NZ_CP035232.1"/>
</dbReference>
<reference evidence="1 2" key="1">
    <citation type="submission" date="2019-01" db="EMBL/GenBank/DDBJ databases">
        <title>Genome sequence of Bacillus glycinifermentans SRCM103574.</title>
        <authorList>
            <person name="Kong H.-J."/>
            <person name="Jeong S.-Y."/>
            <person name="Jeong D.-Y."/>
        </authorList>
    </citation>
    <scope>NUCLEOTIDE SEQUENCE [LARGE SCALE GENOMIC DNA]</scope>
    <source>
        <strain evidence="1 2">SRCM103574</strain>
    </source>
</reference>
<accession>A0AAJ4D1S4</accession>
<dbReference type="Proteomes" id="UP000288675">
    <property type="component" value="Chromosome"/>
</dbReference>
<organism evidence="1 2">
    <name type="scientific">Bacillus glycinifermentans</name>
    <dbReference type="NCBI Taxonomy" id="1664069"/>
    <lineage>
        <taxon>Bacteria</taxon>
        <taxon>Bacillati</taxon>
        <taxon>Bacillota</taxon>
        <taxon>Bacilli</taxon>
        <taxon>Bacillales</taxon>
        <taxon>Bacillaceae</taxon>
        <taxon>Bacillus</taxon>
    </lineage>
</organism>
<proteinExistence type="predicted"/>
<evidence type="ECO:0000313" key="2">
    <source>
        <dbReference type="Proteomes" id="UP000288675"/>
    </source>
</evidence>
<name>A0AAJ4D1S4_9BACI</name>
<dbReference type="AlphaFoldDB" id="A0AAJ4D1S4"/>
<dbReference type="GeneID" id="82852466"/>
<evidence type="ECO:0000313" key="1">
    <source>
        <dbReference type="EMBL" id="QAT64709.1"/>
    </source>
</evidence>
<dbReference type="EMBL" id="CP035232">
    <property type="protein sequence ID" value="QAT64709.1"/>
    <property type="molecule type" value="Genomic_DNA"/>
</dbReference>
<sequence>MVACARYLAALTDNPSVIEVAEKVKELGAEAAEAIGQSTEILKRDSVERYHDVRRYLDEK</sequence>
<gene>
    <name evidence="1" type="ORF">EQZ20_07205</name>
</gene>
<protein>
    <submittedName>
        <fullName evidence="1">Uncharacterized protein</fullName>
    </submittedName>
</protein>